<dbReference type="Pfam" id="PF13609">
    <property type="entry name" value="Porin_4"/>
    <property type="match status" value="1"/>
</dbReference>
<evidence type="ECO:0000313" key="14">
    <source>
        <dbReference type="Proteomes" id="UP001352263"/>
    </source>
</evidence>
<comment type="subcellular location">
    <subcellularLocation>
        <location evidence="1">Cell outer membrane</location>
        <topology evidence="1">Multi-pass membrane protein</topology>
    </subcellularLocation>
</comment>
<gene>
    <name evidence="13" type="ORF">RY831_15340</name>
</gene>
<keyword evidence="3" id="KW-0813">Transport</keyword>
<accession>A0ABU6JA79</accession>
<dbReference type="Gene3D" id="2.40.160.10">
    <property type="entry name" value="Porin"/>
    <property type="match status" value="1"/>
</dbReference>
<comment type="subunit">
    <text evidence="2">Homotrimer.</text>
</comment>
<evidence type="ECO:0000313" key="13">
    <source>
        <dbReference type="EMBL" id="MEC4720536.1"/>
    </source>
</evidence>
<dbReference type="InterPro" id="IPR050298">
    <property type="entry name" value="Gram-neg_bact_OMP"/>
</dbReference>
<proteinExistence type="predicted"/>
<evidence type="ECO:0000256" key="11">
    <source>
        <dbReference type="SAM" id="SignalP"/>
    </source>
</evidence>
<reference evidence="13 14" key="1">
    <citation type="submission" date="2023-10" db="EMBL/GenBank/DDBJ databases">
        <title>Noviherbaspirillum sp. CPCC 100848 genome assembly.</title>
        <authorList>
            <person name="Li X.Y."/>
            <person name="Fang X.M."/>
        </authorList>
    </citation>
    <scope>NUCLEOTIDE SEQUENCE [LARGE SCALE GENOMIC DNA]</scope>
    <source>
        <strain evidence="13 14">CPCC 100848</strain>
    </source>
</reference>
<dbReference type="RefSeq" id="WP_326507255.1">
    <property type="nucleotide sequence ID" value="NZ_JAWIIV010000012.1"/>
</dbReference>
<keyword evidence="14" id="KW-1185">Reference proteome</keyword>
<keyword evidence="4" id="KW-1134">Transmembrane beta strand</keyword>
<keyword evidence="6 11" id="KW-0732">Signal</keyword>
<evidence type="ECO:0000256" key="6">
    <source>
        <dbReference type="ARBA" id="ARBA00022729"/>
    </source>
</evidence>
<comment type="caution">
    <text evidence="13">The sequence shown here is derived from an EMBL/GenBank/DDBJ whole genome shotgun (WGS) entry which is preliminary data.</text>
</comment>
<evidence type="ECO:0000256" key="8">
    <source>
        <dbReference type="ARBA" id="ARBA00023114"/>
    </source>
</evidence>
<feature type="domain" description="Porin" evidence="12">
    <location>
        <begin position="11"/>
        <end position="340"/>
    </location>
</feature>
<protein>
    <submittedName>
        <fullName evidence="13">Porin</fullName>
    </submittedName>
</protein>
<feature type="chain" id="PRO_5046275903" evidence="11">
    <location>
        <begin position="22"/>
        <end position="359"/>
    </location>
</feature>
<dbReference type="CDD" id="cd00342">
    <property type="entry name" value="gram_neg_porins"/>
    <property type="match status" value="1"/>
</dbReference>
<evidence type="ECO:0000259" key="12">
    <source>
        <dbReference type="Pfam" id="PF13609"/>
    </source>
</evidence>
<feature type="signal peptide" evidence="11">
    <location>
        <begin position="1"/>
        <end position="21"/>
    </location>
</feature>
<dbReference type="PANTHER" id="PTHR34501">
    <property type="entry name" value="PROTEIN YDDL-RELATED"/>
    <property type="match status" value="1"/>
</dbReference>
<keyword evidence="7" id="KW-0406">Ion transport</keyword>
<dbReference type="SUPFAM" id="SSF56935">
    <property type="entry name" value="Porins"/>
    <property type="match status" value="1"/>
</dbReference>
<evidence type="ECO:0000256" key="4">
    <source>
        <dbReference type="ARBA" id="ARBA00022452"/>
    </source>
</evidence>
<evidence type="ECO:0000256" key="2">
    <source>
        <dbReference type="ARBA" id="ARBA00011233"/>
    </source>
</evidence>
<dbReference type="InterPro" id="IPR023614">
    <property type="entry name" value="Porin_dom_sf"/>
</dbReference>
<evidence type="ECO:0000256" key="5">
    <source>
        <dbReference type="ARBA" id="ARBA00022692"/>
    </source>
</evidence>
<keyword evidence="5" id="KW-0812">Transmembrane</keyword>
<evidence type="ECO:0000256" key="1">
    <source>
        <dbReference type="ARBA" id="ARBA00004571"/>
    </source>
</evidence>
<dbReference type="InterPro" id="IPR033900">
    <property type="entry name" value="Gram_neg_porin_domain"/>
</dbReference>
<dbReference type="EMBL" id="JAWIIV010000012">
    <property type="protein sequence ID" value="MEC4720536.1"/>
    <property type="molecule type" value="Genomic_DNA"/>
</dbReference>
<name>A0ABU6JA79_9BURK</name>
<evidence type="ECO:0000256" key="3">
    <source>
        <dbReference type="ARBA" id="ARBA00022448"/>
    </source>
</evidence>
<evidence type="ECO:0000256" key="9">
    <source>
        <dbReference type="ARBA" id="ARBA00023136"/>
    </source>
</evidence>
<evidence type="ECO:0000256" key="10">
    <source>
        <dbReference type="ARBA" id="ARBA00023237"/>
    </source>
</evidence>
<keyword evidence="9" id="KW-0472">Membrane</keyword>
<keyword evidence="10" id="KW-0998">Cell outer membrane</keyword>
<keyword evidence="8" id="KW-0626">Porin</keyword>
<sequence>MKKAQAALGLIACMTAGSTLAQSNVTVGGLVDSFAGSLKYSGDAGRRAVVGSGGMTTSWFGFKGVEDLGGGLRVEFALTGFYRVDTGESGRFGGDNMFSRDANVGIAGGFGKIQLGRGLAPNFLPTVLFNPYGDSFNFSPLVVHMNVPAGAFGARTWTAANAGDTGWSNQIIYTTPKLGGLTANLHYQFGEVAGSTGRNNIGVNALYFSGPFAASAFYHDVQIANPNPGAVIDATAPFAAINRQKAYFVGASYNFEVVKLFATYQRNEDDTATVAELTDKIYSIGASAPVGPGSVLLAYAQTKRAGSLIGGAERERDTFSIGYDYPFSKRTDLYTVAMSDKITGASRATSYGIGLRHKF</sequence>
<dbReference type="Proteomes" id="UP001352263">
    <property type="component" value="Unassembled WGS sequence"/>
</dbReference>
<organism evidence="13 14">
    <name type="scientific">Noviherbaspirillum album</name>
    <dbReference type="NCBI Taxonomy" id="3080276"/>
    <lineage>
        <taxon>Bacteria</taxon>
        <taxon>Pseudomonadati</taxon>
        <taxon>Pseudomonadota</taxon>
        <taxon>Betaproteobacteria</taxon>
        <taxon>Burkholderiales</taxon>
        <taxon>Oxalobacteraceae</taxon>
        <taxon>Noviherbaspirillum</taxon>
    </lineage>
</organism>
<dbReference type="PANTHER" id="PTHR34501:SF9">
    <property type="entry name" value="MAJOR OUTER MEMBRANE PROTEIN P.IA"/>
    <property type="match status" value="1"/>
</dbReference>
<evidence type="ECO:0000256" key="7">
    <source>
        <dbReference type="ARBA" id="ARBA00023065"/>
    </source>
</evidence>